<evidence type="ECO:0000313" key="2">
    <source>
        <dbReference type="EMBL" id="ETO10286.1"/>
    </source>
</evidence>
<organism evidence="2 3">
    <name type="scientific">Reticulomyxa filosa</name>
    <dbReference type="NCBI Taxonomy" id="46433"/>
    <lineage>
        <taxon>Eukaryota</taxon>
        <taxon>Sar</taxon>
        <taxon>Rhizaria</taxon>
        <taxon>Retaria</taxon>
        <taxon>Foraminifera</taxon>
        <taxon>Monothalamids</taxon>
        <taxon>Reticulomyxidae</taxon>
        <taxon>Reticulomyxa</taxon>
    </lineage>
</organism>
<proteinExistence type="predicted"/>
<comment type="caution">
    <text evidence="2">The sequence shown here is derived from an EMBL/GenBank/DDBJ whole genome shotgun (WGS) entry which is preliminary data.</text>
</comment>
<protein>
    <submittedName>
        <fullName evidence="2">Uncharacterized protein</fullName>
    </submittedName>
</protein>
<keyword evidence="3" id="KW-1185">Reference proteome</keyword>
<dbReference type="AlphaFoldDB" id="X6M9H0"/>
<reference evidence="2 3" key="1">
    <citation type="journal article" date="2013" name="Curr. Biol.">
        <title>The Genome of the Foraminiferan Reticulomyxa filosa.</title>
        <authorList>
            <person name="Glockner G."/>
            <person name="Hulsmann N."/>
            <person name="Schleicher M."/>
            <person name="Noegel A.A."/>
            <person name="Eichinger L."/>
            <person name="Gallinger C."/>
            <person name="Pawlowski J."/>
            <person name="Sierra R."/>
            <person name="Euteneuer U."/>
            <person name="Pillet L."/>
            <person name="Moustafa A."/>
            <person name="Platzer M."/>
            <person name="Groth M."/>
            <person name="Szafranski K."/>
            <person name="Schliwa M."/>
        </authorList>
    </citation>
    <scope>NUCLEOTIDE SEQUENCE [LARGE SCALE GENOMIC DNA]</scope>
</reference>
<dbReference type="EMBL" id="ASPP01023549">
    <property type="protein sequence ID" value="ETO10286.1"/>
    <property type="molecule type" value="Genomic_DNA"/>
</dbReference>
<feature type="region of interest" description="Disordered" evidence="1">
    <location>
        <begin position="22"/>
        <end position="48"/>
    </location>
</feature>
<name>X6M9H0_RETFI</name>
<feature type="compositionally biased region" description="Polar residues" evidence="1">
    <location>
        <begin position="22"/>
        <end position="34"/>
    </location>
</feature>
<gene>
    <name evidence="2" type="ORF">RFI_27092</name>
</gene>
<accession>X6M9H0</accession>
<sequence length="192" mass="22388">MNEANKSNCNCGLNCTCNGPTQDSTASSPTNRHSGNTHDKHIENGWSPTTNVHLMNTIQTTHNNVTMTTKNEECEMEYARRFVMGTKCEDIDVVHHYVESVCHRKKKNHRLNAWDLTNPAIIRDSDHLQCIDSQHFRYRELLPANYLQLWTKEESIGPWQKKNAHRCNHSKNEPLRAHFALMKKFLSFFFFK</sequence>
<dbReference type="Proteomes" id="UP000023152">
    <property type="component" value="Unassembled WGS sequence"/>
</dbReference>
<evidence type="ECO:0000313" key="3">
    <source>
        <dbReference type="Proteomes" id="UP000023152"/>
    </source>
</evidence>
<evidence type="ECO:0000256" key="1">
    <source>
        <dbReference type="SAM" id="MobiDB-lite"/>
    </source>
</evidence>